<feature type="repeat" description="ANK" evidence="3">
    <location>
        <begin position="145"/>
        <end position="179"/>
    </location>
</feature>
<dbReference type="PROSITE" id="PS50297">
    <property type="entry name" value="ANK_REP_REGION"/>
    <property type="match status" value="1"/>
</dbReference>
<dbReference type="Pfam" id="PF00023">
    <property type="entry name" value="Ank"/>
    <property type="match status" value="1"/>
</dbReference>
<dbReference type="InterPro" id="IPR036770">
    <property type="entry name" value="Ankyrin_rpt-contain_sf"/>
</dbReference>
<evidence type="ECO:0000313" key="5">
    <source>
        <dbReference type="Proteomes" id="UP000605846"/>
    </source>
</evidence>
<dbReference type="InterPro" id="IPR002110">
    <property type="entry name" value="Ankyrin_rpt"/>
</dbReference>
<dbReference type="Proteomes" id="UP000605846">
    <property type="component" value="Unassembled WGS sequence"/>
</dbReference>
<accession>A0A8H7BSC1</accession>
<proteinExistence type="predicted"/>
<keyword evidence="1" id="KW-0677">Repeat</keyword>
<reference evidence="4" key="1">
    <citation type="submission" date="2020-01" db="EMBL/GenBank/DDBJ databases">
        <title>Genome Sequencing of Three Apophysomyces-Like Fungal Strains Confirms a Novel Fungal Genus in the Mucoromycota with divergent Burkholderia-like Endosymbiotic Bacteria.</title>
        <authorList>
            <person name="Stajich J.E."/>
            <person name="Macias A.M."/>
            <person name="Carter-House D."/>
            <person name="Lovett B."/>
            <person name="Kasson L.R."/>
            <person name="Berry K."/>
            <person name="Grigoriev I."/>
            <person name="Chang Y."/>
            <person name="Spatafora J."/>
            <person name="Kasson M.T."/>
        </authorList>
    </citation>
    <scope>NUCLEOTIDE SEQUENCE</scope>
    <source>
        <strain evidence="4">NRRL A-21654</strain>
    </source>
</reference>
<name>A0A8H7BSC1_9FUNG</name>
<dbReference type="EMBL" id="JABAYA010000170">
    <property type="protein sequence ID" value="KAF7722935.1"/>
    <property type="molecule type" value="Genomic_DNA"/>
</dbReference>
<dbReference type="OrthoDB" id="194358at2759"/>
<dbReference type="Gene3D" id="1.25.40.20">
    <property type="entry name" value="Ankyrin repeat-containing domain"/>
    <property type="match status" value="1"/>
</dbReference>
<evidence type="ECO:0000256" key="2">
    <source>
        <dbReference type="ARBA" id="ARBA00023043"/>
    </source>
</evidence>
<dbReference type="PRINTS" id="PR01415">
    <property type="entry name" value="ANKYRIN"/>
</dbReference>
<evidence type="ECO:0000256" key="3">
    <source>
        <dbReference type="PROSITE-ProRule" id="PRU00023"/>
    </source>
</evidence>
<protein>
    <submittedName>
        <fullName evidence="4">Uncharacterized protein</fullName>
    </submittedName>
</protein>
<organism evidence="4 5">
    <name type="scientific">Apophysomyces ossiformis</name>
    <dbReference type="NCBI Taxonomy" id="679940"/>
    <lineage>
        <taxon>Eukaryota</taxon>
        <taxon>Fungi</taxon>
        <taxon>Fungi incertae sedis</taxon>
        <taxon>Mucoromycota</taxon>
        <taxon>Mucoromycotina</taxon>
        <taxon>Mucoromycetes</taxon>
        <taxon>Mucorales</taxon>
        <taxon>Mucorineae</taxon>
        <taxon>Mucoraceae</taxon>
        <taxon>Apophysomyces</taxon>
    </lineage>
</organism>
<gene>
    <name evidence="4" type="ORF">EC973_002567</name>
</gene>
<keyword evidence="2 3" id="KW-0040">ANK repeat</keyword>
<dbReference type="SMART" id="SM00248">
    <property type="entry name" value="ANK"/>
    <property type="match status" value="4"/>
</dbReference>
<dbReference type="PANTHER" id="PTHR24126:SF14">
    <property type="entry name" value="ANK_REP_REGION DOMAIN-CONTAINING PROTEIN"/>
    <property type="match status" value="1"/>
</dbReference>
<dbReference type="PANTHER" id="PTHR24126">
    <property type="entry name" value="ANKYRIN REPEAT, PH AND SEC7 DOMAIN CONTAINING PROTEIN SECG-RELATED"/>
    <property type="match status" value="1"/>
</dbReference>
<sequence>MPSLLLRAFTPFISHKYPTPTARDADLQQVVLLPIAKPDISIWRAAEKGDVNAIQYYIEQSSDPASLLNTRDPNTECTLLHLVVSNNRDPLPLMQLLLEHGADATARNVYNVQAIHTVSLHSSEPLACIQLLLDYDADPNACDGDGWTPLHYAARFCRAPEPVLQLLVQSGADINARDTNAKTAIFGLLANGDHHTTLDWCIHVVKANVAVKGDFLDQQTRRTRQGTIVMQAAKYGRLECLKVLSKSSVAMAALRTVLTRDELDYCITFIERLRRQEIEKEKEEEPVDLVDIPQEKAKRTKLEEMLVILQDIIQLLEKQPTQTEGQLSRRRTSLLLRASIRKRKQLPLPPTISEETDSEDGNLGLLKRMSHLFSRHKPKTQEIV</sequence>
<evidence type="ECO:0000256" key="1">
    <source>
        <dbReference type="ARBA" id="ARBA00022737"/>
    </source>
</evidence>
<dbReference type="PROSITE" id="PS50088">
    <property type="entry name" value="ANK_REPEAT"/>
    <property type="match status" value="2"/>
</dbReference>
<keyword evidence="5" id="KW-1185">Reference proteome</keyword>
<comment type="caution">
    <text evidence="4">The sequence shown here is derived from an EMBL/GenBank/DDBJ whole genome shotgun (WGS) entry which is preliminary data.</text>
</comment>
<dbReference type="SUPFAM" id="SSF48403">
    <property type="entry name" value="Ankyrin repeat"/>
    <property type="match status" value="1"/>
</dbReference>
<dbReference type="AlphaFoldDB" id="A0A8H7BSC1"/>
<feature type="repeat" description="ANK" evidence="3">
    <location>
        <begin position="75"/>
        <end position="109"/>
    </location>
</feature>
<evidence type="ECO:0000313" key="4">
    <source>
        <dbReference type="EMBL" id="KAF7722935.1"/>
    </source>
</evidence>
<dbReference type="Pfam" id="PF13637">
    <property type="entry name" value="Ank_4"/>
    <property type="match status" value="1"/>
</dbReference>